<dbReference type="Gene3D" id="3.30.420.40">
    <property type="match status" value="1"/>
</dbReference>
<name>A0ABR7IN10_9CLOT</name>
<feature type="domain" description="Ppx/GppA phosphatase N-terminal" evidence="2">
    <location>
        <begin position="16"/>
        <end position="298"/>
    </location>
</feature>
<dbReference type="RefSeq" id="WP_186995789.1">
    <property type="nucleotide sequence ID" value="NZ_JACOQK010000001.1"/>
</dbReference>
<gene>
    <name evidence="3" type="ORF">H8Z77_00190</name>
</gene>
<dbReference type="InterPro" id="IPR003695">
    <property type="entry name" value="Ppx_GppA_N"/>
</dbReference>
<evidence type="ECO:0000313" key="3">
    <source>
        <dbReference type="EMBL" id="MBC5786449.1"/>
    </source>
</evidence>
<dbReference type="Gene3D" id="3.30.420.150">
    <property type="entry name" value="Exopolyphosphatase. Domain 2"/>
    <property type="match status" value="1"/>
</dbReference>
<reference evidence="3 4" key="1">
    <citation type="submission" date="2020-08" db="EMBL/GenBank/DDBJ databases">
        <title>Genome public.</title>
        <authorList>
            <person name="Liu C."/>
            <person name="Sun Q."/>
        </authorList>
    </citation>
    <scope>NUCLEOTIDE SEQUENCE [LARGE SCALE GENOMIC DNA]</scope>
    <source>
        <strain evidence="3 4">NSJ-27</strain>
    </source>
</reference>
<dbReference type="PANTHER" id="PTHR30005:SF0">
    <property type="entry name" value="RETROGRADE REGULATION PROTEIN 2"/>
    <property type="match status" value="1"/>
</dbReference>
<dbReference type="CDD" id="cd24052">
    <property type="entry name" value="ASKHA_NBD_HpPPX-GppA-like"/>
    <property type="match status" value="1"/>
</dbReference>
<keyword evidence="4" id="KW-1185">Reference proteome</keyword>
<organism evidence="3 4">
    <name type="scientific">Clostridium facile</name>
    <dbReference type="NCBI Taxonomy" id="2763035"/>
    <lineage>
        <taxon>Bacteria</taxon>
        <taxon>Bacillati</taxon>
        <taxon>Bacillota</taxon>
        <taxon>Clostridia</taxon>
        <taxon>Eubacteriales</taxon>
        <taxon>Clostridiaceae</taxon>
        <taxon>Clostridium</taxon>
    </lineage>
</organism>
<dbReference type="PANTHER" id="PTHR30005">
    <property type="entry name" value="EXOPOLYPHOSPHATASE"/>
    <property type="match status" value="1"/>
</dbReference>
<dbReference type="InterPro" id="IPR043129">
    <property type="entry name" value="ATPase_NBD"/>
</dbReference>
<comment type="similarity">
    <text evidence="1">Belongs to the GppA/Ppx family.</text>
</comment>
<dbReference type="Pfam" id="PF02541">
    <property type="entry name" value="Ppx-GppA"/>
    <property type="match status" value="1"/>
</dbReference>
<accession>A0ABR7IN10</accession>
<dbReference type="Proteomes" id="UP000649151">
    <property type="component" value="Unassembled WGS sequence"/>
</dbReference>
<comment type="caution">
    <text evidence="3">The sequence shown here is derived from an EMBL/GenBank/DDBJ whole genome shotgun (WGS) entry which is preliminary data.</text>
</comment>
<sequence>MYGTIDIGSNTIRMVLYSIKNNQLYPMINKKYTAGLAGYIDDNSNMNEEGITKLLRILGELKEILSQIEIEEIFPFATASLRGRNNVNEILCKIKEQSGFDVRILTGEEEAIFDYNSILHSGIKEEGLLVDVGGGSTELTFFQNKQVVSAQSLPIGSLSLYSRFVEQVLPTEKEMKQIRKEVKRQLKTLENPQGNIESPTIYSVGGTARAALKLIRRTENNQIKTMEYSKKELRHVLSNLLDNPSYMVKNILAVAPERIHTLIPGIVIFDTIAKYYGSTQFVTSKCGVREGYMLSMLKERGILVG</sequence>
<evidence type="ECO:0000313" key="4">
    <source>
        <dbReference type="Proteomes" id="UP000649151"/>
    </source>
</evidence>
<protein>
    <submittedName>
        <fullName evidence="3">Phosphatase</fullName>
    </submittedName>
</protein>
<proteinExistence type="inferred from homology"/>
<dbReference type="EMBL" id="JACOQK010000001">
    <property type="protein sequence ID" value="MBC5786449.1"/>
    <property type="molecule type" value="Genomic_DNA"/>
</dbReference>
<dbReference type="SUPFAM" id="SSF53067">
    <property type="entry name" value="Actin-like ATPase domain"/>
    <property type="match status" value="2"/>
</dbReference>
<evidence type="ECO:0000259" key="2">
    <source>
        <dbReference type="Pfam" id="PF02541"/>
    </source>
</evidence>
<dbReference type="InterPro" id="IPR050273">
    <property type="entry name" value="GppA/Ppx_hydrolase"/>
</dbReference>
<evidence type="ECO:0000256" key="1">
    <source>
        <dbReference type="ARBA" id="ARBA00007125"/>
    </source>
</evidence>